<name>A0ABX8CJY2_9NOCA</name>
<organism evidence="1 2">
    <name type="scientific">Nocardia tengchongensis</name>
    <dbReference type="NCBI Taxonomy" id="2055889"/>
    <lineage>
        <taxon>Bacteria</taxon>
        <taxon>Bacillati</taxon>
        <taxon>Actinomycetota</taxon>
        <taxon>Actinomycetes</taxon>
        <taxon>Mycobacteriales</taxon>
        <taxon>Nocardiaceae</taxon>
        <taxon>Nocardia</taxon>
    </lineage>
</organism>
<protein>
    <recommendedName>
        <fullName evidence="3">Arsenate reductase</fullName>
    </recommendedName>
</protein>
<dbReference type="RefSeq" id="WP_213556394.1">
    <property type="nucleotide sequence ID" value="NZ_JBHZDI010000026.1"/>
</dbReference>
<gene>
    <name evidence="1" type="ORF">KHQ06_29435</name>
</gene>
<dbReference type="Proteomes" id="UP000683310">
    <property type="component" value="Chromosome"/>
</dbReference>
<dbReference type="EMBL" id="CP074371">
    <property type="protein sequence ID" value="QVI20284.1"/>
    <property type="molecule type" value="Genomic_DNA"/>
</dbReference>
<evidence type="ECO:0000313" key="2">
    <source>
        <dbReference type="Proteomes" id="UP000683310"/>
    </source>
</evidence>
<reference evidence="1 2" key="1">
    <citation type="submission" date="2021-04" db="EMBL/GenBank/DDBJ databases">
        <title>Nocardia tengchongensis.</title>
        <authorList>
            <person name="Zhuang k."/>
            <person name="Ran Y."/>
            <person name="Li W."/>
        </authorList>
    </citation>
    <scope>NUCLEOTIDE SEQUENCE [LARGE SCALE GENOMIC DNA]</scope>
    <source>
        <strain evidence="1 2">CFH S0057</strain>
    </source>
</reference>
<evidence type="ECO:0000313" key="1">
    <source>
        <dbReference type="EMBL" id="QVI20284.1"/>
    </source>
</evidence>
<accession>A0ABX8CJY2</accession>
<sequence>MAEPTETRLGELSGQSWVPVEACALPTAEQPLRVAEFDALFREAVRGMERVSPTSLRLRIDAAAEARARELTDRESSCCSFFRFEFATAGPDLLHLEIGVPAARIEVLDGLAARVRAAGTA</sequence>
<proteinExistence type="predicted"/>
<evidence type="ECO:0008006" key="3">
    <source>
        <dbReference type="Google" id="ProtNLM"/>
    </source>
</evidence>
<keyword evidence="2" id="KW-1185">Reference proteome</keyword>